<dbReference type="Pfam" id="PF13837">
    <property type="entry name" value="Myb_DNA-bind_4"/>
    <property type="match status" value="1"/>
</dbReference>
<evidence type="ECO:0000313" key="4">
    <source>
        <dbReference type="Proteomes" id="UP000265515"/>
    </source>
</evidence>
<protein>
    <recommendedName>
        <fullName evidence="2">Myb-like domain-containing protein</fullName>
    </recommendedName>
</protein>
<evidence type="ECO:0000313" key="3">
    <source>
        <dbReference type="EMBL" id="GBG67723.1"/>
    </source>
</evidence>
<feature type="region of interest" description="Disordered" evidence="1">
    <location>
        <begin position="73"/>
        <end position="156"/>
    </location>
</feature>
<feature type="region of interest" description="Disordered" evidence="1">
    <location>
        <begin position="1"/>
        <end position="60"/>
    </location>
</feature>
<name>A0A388KCP9_CHABU</name>
<feature type="compositionally biased region" description="Polar residues" evidence="1">
    <location>
        <begin position="330"/>
        <end position="342"/>
    </location>
</feature>
<dbReference type="InterPro" id="IPR044822">
    <property type="entry name" value="Myb_DNA-bind_4"/>
</dbReference>
<sequence length="416" mass="45245">MARGRPYGESPEVDARSAGAGAPVGGQGTAVDMQWTVMPSPMPSRDDCRGMGENRSSGGAACNVDTYMHVEEGFGNDMSSGNTVPVHHPSRDSDVDNGYGGQGTSPQADEGLEPLHANREQEGCDGRQKPQLSQGETTPSEEGGSQGAARARKRGDWAHLDTMTLIRAKGNRHVARALNSEDIGNGRTSKKAWEEIAKVLAAAGMRKTWLECRTRWRNVWATYKQVTALHRGSGAQSYWRMTSAERQEKGFNFILRKDWFDLLEVYFWNDRSVHPSGCEDPGSRFEEGHNCSPFGAPAERTASPATAPSEGADAAASDSAHTEGARDSVPSLSYKKTQTAQNARDKSMKELGGWMREQTGALKHHTNTTLQCAELTVSVIDRQSATAAAVQRDCAQLIAEKMEFGWKVIADLVRES</sequence>
<evidence type="ECO:0000259" key="2">
    <source>
        <dbReference type="PROSITE" id="PS50090"/>
    </source>
</evidence>
<dbReference type="PANTHER" id="PTHR33492">
    <property type="entry name" value="OSJNBA0043A12.37 PROTEIN-RELATED"/>
    <property type="match status" value="1"/>
</dbReference>
<organism evidence="3 4">
    <name type="scientific">Chara braunii</name>
    <name type="common">Braun's stonewort</name>
    <dbReference type="NCBI Taxonomy" id="69332"/>
    <lineage>
        <taxon>Eukaryota</taxon>
        <taxon>Viridiplantae</taxon>
        <taxon>Streptophyta</taxon>
        <taxon>Charophyceae</taxon>
        <taxon>Charales</taxon>
        <taxon>Characeae</taxon>
        <taxon>Chara</taxon>
    </lineage>
</organism>
<feature type="region of interest" description="Disordered" evidence="1">
    <location>
        <begin position="278"/>
        <end position="344"/>
    </location>
</feature>
<dbReference type="AlphaFoldDB" id="A0A388KCP9"/>
<accession>A0A388KCP9</accession>
<dbReference type="PROSITE" id="PS50090">
    <property type="entry name" value="MYB_LIKE"/>
    <property type="match status" value="1"/>
</dbReference>
<feature type="compositionally biased region" description="Polar residues" evidence="1">
    <location>
        <begin position="130"/>
        <end position="140"/>
    </location>
</feature>
<keyword evidence="4" id="KW-1185">Reference proteome</keyword>
<proteinExistence type="predicted"/>
<feature type="domain" description="Myb-like" evidence="2">
    <location>
        <begin position="149"/>
        <end position="220"/>
    </location>
</feature>
<dbReference type="PANTHER" id="PTHR33492:SF4">
    <property type="entry name" value="OS02G0174300 PROTEIN"/>
    <property type="match status" value="1"/>
</dbReference>
<reference evidence="3 4" key="1">
    <citation type="journal article" date="2018" name="Cell">
        <title>The Chara Genome: Secondary Complexity and Implications for Plant Terrestrialization.</title>
        <authorList>
            <person name="Nishiyama T."/>
            <person name="Sakayama H."/>
            <person name="Vries J.D."/>
            <person name="Buschmann H."/>
            <person name="Saint-Marcoux D."/>
            <person name="Ullrich K.K."/>
            <person name="Haas F.B."/>
            <person name="Vanderstraeten L."/>
            <person name="Becker D."/>
            <person name="Lang D."/>
            <person name="Vosolsobe S."/>
            <person name="Rombauts S."/>
            <person name="Wilhelmsson P.K.I."/>
            <person name="Janitza P."/>
            <person name="Kern R."/>
            <person name="Heyl A."/>
            <person name="Rumpler F."/>
            <person name="Villalobos L.I.A.C."/>
            <person name="Clay J.M."/>
            <person name="Skokan R."/>
            <person name="Toyoda A."/>
            <person name="Suzuki Y."/>
            <person name="Kagoshima H."/>
            <person name="Schijlen E."/>
            <person name="Tajeshwar N."/>
            <person name="Catarino B."/>
            <person name="Hetherington A.J."/>
            <person name="Saltykova A."/>
            <person name="Bonnot C."/>
            <person name="Breuninger H."/>
            <person name="Symeonidi A."/>
            <person name="Radhakrishnan G.V."/>
            <person name="Van Nieuwerburgh F."/>
            <person name="Deforce D."/>
            <person name="Chang C."/>
            <person name="Karol K.G."/>
            <person name="Hedrich R."/>
            <person name="Ulvskov P."/>
            <person name="Glockner G."/>
            <person name="Delwiche C.F."/>
            <person name="Petrasek J."/>
            <person name="Van de Peer Y."/>
            <person name="Friml J."/>
            <person name="Beilby M."/>
            <person name="Dolan L."/>
            <person name="Kohara Y."/>
            <person name="Sugano S."/>
            <person name="Fujiyama A."/>
            <person name="Delaux P.-M."/>
            <person name="Quint M."/>
            <person name="TheiBen G."/>
            <person name="Hagemann M."/>
            <person name="Harholt J."/>
            <person name="Dunand C."/>
            <person name="Zachgo S."/>
            <person name="Langdale J."/>
            <person name="Maumus F."/>
            <person name="Straeten D.V.D."/>
            <person name="Gould S.B."/>
            <person name="Rensing S.A."/>
        </authorList>
    </citation>
    <scope>NUCLEOTIDE SEQUENCE [LARGE SCALE GENOMIC DNA]</scope>
    <source>
        <strain evidence="3 4">S276</strain>
    </source>
</reference>
<feature type="compositionally biased region" description="Basic and acidic residues" evidence="1">
    <location>
        <begin position="116"/>
        <end position="128"/>
    </location>
</feature>
<comment type="caution">
    <text evidence="3">The sequence shown here is derived from an EMBL/GenBank/DDBJ whole genome shotgun (WGS) entry which is preliminary data.</text>
</comment>
<evidence type="ECO:0000256" key="1">
    <source>
        <dbReference type="SAM" id="MobiDB-lite"/>
    </source>
</evidence>
<dbReference type="InterPro" id="IPR001005">
    <property type="entry name" value="SANT/Myb"/>
</dbReference>
<gene>
    <name evidence="3" type="ORF">CBR_g851</name>
</gene>
<dbReference type="Proteomes" id="UP000265515">
    <property type="component" value="Unassembled WGS sequence"/>
</dbReference>
<dbReference type="Gene3D" id="1.10.10.60">
    <property type="entry name" value="Homeodomain-like"/>
    <property type="match status" value="1"/>
</dbReference>
<dbReference type="EMBL" id="BFEA01000091">
    <property type="protein sequence ID" value="GBG67723.1"/>
    <property type="molecule type" value="Genomic_DNA"/>
</dbReference>
<dbReference type="Gramene" id="GBG67723">
    <property type="protein sequence ID" value="GBG67723"/>
    <property type="gene ID" value="CBR_g851"/>
</dbReference>